<dbReference type="RefSeq" id="WP_135693704.1">
    <property type="nucleotide sequence ID" value="NZ_RQHK01000002.1"/>
</dbReference>
<organism evidence="2 3">
    <name type="scientific">Leptospira mtsangambouensis</name>
    <dbReference type="NCBI Taxonomy" id="2484912"/>
    <lineage>
        <taxon>Bacteria</taxon>
        <taxon>Pseudomonadati</taxon>
        <taxon>Spirochaetota</taxon>
        <taxon>Spirochaetia</taxon>
        <taxon>Leptospirales</taxon>
        <taxon>Leptospiraceae</taxon>
        <taxon>Leptospira</taxon>
    </lineage>
</organism>
<gene>
    <name evidence="2" type="ORF">EHR01_05725</name>
</gene>
<proteinExistence type="predicted"/>
<dbReference type="CDD" id="cd02440">
    <property type="entry name" value="AdoMet_MTases"/>
    <property type="match status" value="1"/>
</dbReference>
<protein>
    <submittedName>
        <fullName evidence="2">Class I SAM-dependent methyltransferase</fullName>
    </submittedName>
</protein>
<dbReference type="PANTHER" id="PTHR43861">
    <property type="entry name" value="TRANS-ACONITATE 2-METHYLTRANSFERASE-RELATED"/>
    <property type="match status" value="1"/>
</dbReference>
<dbReference type="PANTHER" id="PTHR43861:SF3">
    <property type="entry name" value="PUTATIVE (AFU_ORTHOLOGUE AFUA_2G14390)-RELATED"/>
    <property type="match status" value="1"/>
</dbReference>
<reference evidence="3" key="1">
    <citation type="journal article" date="2019" name="PLoS Negl. Trop. Dis.">
        <title>Revisiting the worldwide diversity of Leptospira species in the environment.</title>
        <authorList>
            <person name="Vincent A.T."/>
            <person name="Schiettekatte O."/>
            <person name="Bourhy P."/>
            <person name="Veyrier F.J."/>
            <person name="Picardeau M."/>
        </authorList>
    </citation>
    <scope>NUCLEOTIDE SEQUENCE [LARGE SCALE GENOMIC DNA]</scope>
    <source>
        <strain evidence="3">201601298</strain>
    </source>
</reference>
<name>A0ABY2P490_9LEPT</name>
<dbReference type="GO" id="GO:0032259">
    <property type="term" value="P:methylation"/>
    <property type="evidence" value="ECO:0007669"/>
    <property type="project" value="UniProtKB-KW"/>
</dbReference>
<dbReference type="InterPro" id="IPR029063">
    <property type="entry name" value="SAM-dependent_MTases_sf"/>
</dbReference>
<comment type="caution">
    <text evidence="2">The sequence shown here is derived from an EMBL/GenBank/DDBJ whole genome shotgun (WGS) entry which is preliminary data.</text>
</comment>
<dbReference type="GO" id="GO:0008168">
    <property type="term" value="F:methyltransferase activity"/>
    <property type="evidence" value="ECO:0007669"/>
    <property type="project" value="UniProtKB-KW"/>
</dbReference>
<evidence type="ECO:0000256" key="1">
    <source>
        <dbReference type="ARBA" id="ARBA00022679"/>
    </source>
</evidence>
<keyword evidence="3" id="KW-1185">Reference proteome</keyword>
<dbReference type="Proteomes" id="UP000297940">
    <property type="component" value="Unassembled WGS sequence"/>
</dbReference>
<evidence type="ECO:0000313" key="3">
    <source>
        <dbReference type="Proteomes" id="UP000297940"/>
    </source>
</evidence>
<dbReference type="SUPFAM" id="SSF53335">
    <property type="entry name" value="S-adenosyl-L-methionine-dependent methyltransferases"/>
    <property type="match status" value="1"/>
</dbReference>
<sequence length="288" mass="32631">MNCYLCNANTLLDRPGKVRDNLSLQIKECQSCGLVFLSSFDHIHEEHYQESGMHGGSLPEISEWLNETEKDDDRRFQFLKEKMSNRSVLDFGCGVGGFLIKAKQVAKVAEGIELETRLQGHFNQNGITVFSSLDEIAKSGKKYDLITAFHVVEHLSDPISIINELSKFLSKTGELIIEVPSANDALLTLYENKAFSEFTYWSQHLFLFNAETFGSLIKKTNLQLNWIKHIQRYPLSNHLYWLAKGKPGGHKFWNHLNSDILDQTYESVLAASGLTDTIIASVSLKKDI</sequence>
<dbReference type="EMBL" id="RQHK01000002">
    <property type="protein sequence ID" value="TGM82281.1"/>
    <property type="molecule type" value="Genomic_DNA"/>
</dbReference>
<evidence type="ECO:0000313" key="2">
    <source>
        <dbReference type="EMBL" id="TGM82281.1"/>
    </source>
</evidence>
<dbReference type="Pfam" id="PF13489">
    <property type="entry name" value="Methyltransf_23"/>
    <property type="match status" value="1"/>
</dbReference>
<dbReference type="Gene3D" id="3.40.50.150">
    <property type="entry name" value="Vaccinia Virus protein VP39"/>
    <property type="match status" value="1"/>
</dbReference>
<keyword evidence="1" id="KW-0808">Transferase</keyword>
<keyword evidence="2" id="KW-0489">Methyltransferase</keyword>
<accession>A0ABY2P490</accession>